<organism evidence="1 2">
    <name type="scientific">Haplochromis burtoni</name>
    <name type="common">Burton's mouthbrooder</name>
    <name type="synonym">Chromis burtoni</name>
    <dbReference type="NCBI Taxonomy" id="8153"/>
    <lineage>
        <taxon>Eukaryota</taxon>
        <taxon>Metazoa</taxon>
        <taxon>Chordata</taxon>
        <taxon>Craniata</taxon>
        <taxon>Vertebrata</taxon>
        <taxon>Euteleostomi</taxon>
        <taxon>Actinopterygii</taxon>
        <taxon>Neopterygii</taxon>
        <taxon>Teleostei</taxon>
        <taxon>Neoteleostei</taxon>
        <taxon>Acanthomorphata</taxon>
        <taxon>Ovalentaria</taxon>
        <taxon>Cichlomorphae</taxon>
        <taxon>Cichliformes</taxon>
        <taxon>Cichlidae</taxon>
        <taxon>African cichlids</taxon>
        <taxon>Pseudocrenilabrinae</taxon>
        <taxon>Haplochromini</taxon>
        <taxon>Haplochromis</taxon>
    </lineage>
</organism>
<proteinExistence type="predicted"/>
<reference evidence="1" key="1">
    <citation type="submission" date="2025-08" db="UniProtKB">
        <authorList>
            <consortium name="Ensembl"/>
        </authorList>
    </citation>
    <scope>IDENTIFICATION</scope>
</reference>
<dbReference type="GeneTree" id="ENSGT00940000178178"/>
<protein>
    <submittedName>
        <fullName evidence="1">Uncharacterized protein</fullName>
    </submittedName>
</protein>
<sequence length="57" mass="6592">DMLTKEDLLTYEISDVFQAKNLIDVMRKSHEARQKLLRLGIFRKVEVVIDTSRGTGL</sequence>
<evidence type="ECO:0000313" key="2">
    <source>
        <dbReference type="Proteomes" id="UP000264840"/>
    </source>
</evidence>
<evidence type="ECO:0000313" key="1">
    <source>
        <dbReference type="Ensembl" id="ENSHBUP00000014576.1"/>
    </source>
</evidence>
<dbReference type="STRING" id="8153.ENSHBUP00000014576"/>
<reference evidence="1" key="2">
    <citation type="submission" date="2025-09" db="UniProtKB">
        <authorList>
            <consortium name="Ensembl"/>
        </authorList>
    </citation>
    <scope>IDENTIFICATION</scope>
</reference>
<dbReference type="Ensembl" id="ENSHBUT00000022596.1">
    <property type="protein sequence ID" value="ENSHBUP00000014576.1"/>
    <property type="gene ID" value="ENSHBUG00000001150.1"/>
</dbReference>
<dbReference type="Proteomes" id="UP000264840">
    <property type="component" value="Unplaced"/>
</dbReference>
<keyword evidence="2" id="KW-1185">Reference proteome</keyword>
<dbReference type="AlphaFoldDB" id="A0A3Q3C5T5"/>
<name>A0A3Q3C5T5_HAPBU</name>
<accession>A0A3Q3C5T5</accession>